<keyword evidence="4" id="KW-1003">Cell membrane</keyword>
<dbReference type="PANTHER" id="PTHR46494:SF1">
    <property type="entry name" value="CORA FAMILY METAL ION TRANSPORTER (EUROFUNG)"/>
    <property type="match status" value="1"/>
</dbReference>
<dbReference type="Proteomes" id="UP001500967">
    <property type="component" value="Unassembled WGS sequence"/>
</dbReference>
<proteinExistence type="inferred from homology"/>
<feature type="transmembrane region" description="Helical" evidence="8">
    <location>
        <begin position="388"/>
        <end position="408"/>
    </location>
</feature>
<name>A0ABN0US63_9ACTN</name>
<dbReference type="CDD" id="cd12830">
    <property type="entry name" value="MtCorA-like"/>
    <property type="match status" value="1"/>
</dbReference>
<evidence type="ECO:0000256" key="2">
    <source>
        <dbReference type="ARBA" id="ARBA00009765"/>
    </source>
</evidence>
<evidence type="ECO:0000313" key="9">
    <source>
        <dbReference type="EMBL" id="GAA0259833.1"/>
    </source>
</evidence>
<gene>
    <name evidence="9" type="primary">corA</name>
    <name evidence="9" type="ORF">GCM10009539_51570</name>
</gene>
<dbReference type="Pfam" id="PF01544">
    <property type="entry name" value="CorA"/>
    <property type="match status" value="1"/>
</dbReference>
<dbReference type="InterPro" id="IPR045863">
    <property type="entry name" value="CorA_TM1_TM2"/>
</dbReference>
<comment type="similarity">
    <text evidence="2">Belongs to the CorA metal ion transporter (MIT) (TC 1.A.35) family.</text>
</comment>
<evidence type="ECO:0000256" key="7">
    <source>
        <dbReference type="ARBA" id="ARBA00023136"/>
    </source>
</evidence>
<reference evidence="9 10" key="1">
    <citation type="journal article" date="2019" name="Int. J. Syst. Evol. Microbiol.">
        <title>The Global Catalogue of Microorganisms (GCM) 10K type strain sequencing project: providing services to taxonomists for standard genome sequencing and annotation.</title>
        <authorList>
            <consortium name="The Broad Institute Genomics Platform"/>
            <consortium name="The Broad Institute Genome Sequencing Center for Infectious Disease"/>
            <person name="Wu L."/>
            <person name="Ma J."/>
        </authorList>
    </citation>
    <scope>NUCLEOTIDE SEQUENCE [LARGE SCALE GENOMIC DNA]</scope>
    <source>
        <strain evidence="9 10">JCM 10425</strain>
    </source>
</reference>
<evidence type="ECO:0000313" key="10">
    <source>
        <dbReference type="Proteomes" id="UP001500967"/>
    </source>
</evidence>
<dbReference type="PANTHER" id="PTHR46494">
    <property type="entry name" value="CORA FAMILY METAL ION TRANSPORTER (EUROFUNG)"/>
    <property type="match status" value="1"/>
</dbReference>
<accession>A0ABN0US63</accession>
<dbReference type="SUPFAM" id="SSF143865">
    <property type="entry name" value="CorA soluble domain-like"/>
    <property type="match status" value="1"/>
</dbReference>
<organism evidence="9 10">
    <name type="scientific">Cryptosporangium japonicum</name>
    <dbReference type="NCBI Taxonomy" id="80872"/>
    <lineage>
        <taxon>Bacteria</taxon>
        <taxon>Bacillati</taxon>
        <taxon>Actinomycetota</taxon>
        <taxon>Actinomycetes</taxon>
        <taxon>Cryptosporangiales</taxon>
        <taxon>Cryptosporangiaceae</taxon>
        <taxon>Cryptosporangium</taxon>
    </lineage>
</organism>
<evidence type="ECO:0000256" key="3">
    <source>
        <dbReference type="ARBA" id="ARBA00022448"/>
    </source>
</evidence>
<keyword evidence="7 8" id="KW-0472">Membrane</keyword>
<dbReference type="InterPro" id="IPR045861">
    <property type="entry name" value="CorA_cytoplasmic_dom"/>
</dbReference>
<dbReference type="EMBL" id="BAAAGX010000020">
    <property type="protein sequence ID" value="GAA0259833.1"/>
    <property type="molecule type" value="Genomic_DNA"/>
</dbReference>
<evidence type="ECO:0000256" key="8">
    <source>
        <dbReference type="SAM" id="Phobius"/>
    </source>
</evidence>
<protein>
    <submittedName>
        <fullName evidence="9">Magnesium/cobalt transporter CorA</fullName>
    </submittedName>
</protein>
<dbReference type="Gene3D" id="3.30.460.20">
    <property type="entry name" value="CorA soluble domain-like"/>
    <property type="match status" value="1"/>
</dbReference>
<evidence type="ECO:0000256" key="6">
    <source>
        <dbReference type="ARBA" id="ARBA00022989"/>
    </source>
</evidence>
<comment type="subcellular location">
    <subcellularLocation>
        <location evidence="1">Cell membrane</location>
        <topology evidence="1">Multi-pass membrane protein</topology>
    </subcellularLocation>
</comment>
<dbReference type="SUPFAM" id="SSF144083">
    <property type="entry name" value="Magnesium transport protein CorA, transmembrane region"/>
    <property type="match status" value="1"/>
</dbReference>
<sequence length="414" mass="45676">MLYPEPSVLVVPVFHRLAGRASVTPADYADEPLLPCPVTSMPASACCRRNRGPYPDPMRASAFRRLARFLDPTPSAPAVPVAPEPGLPAEHAVVDCARYVDGVRKPGRIPLRDTPRALHERHGFVWIGLRDPTAEQFAEVAERFALPPLAVADAVRAHQRPKLEQYGDILFAIVKPVRYVDADEVVDVAELALFVGPRFVVVVRHGETDVPARARALPDVGGNGPVGVLHRIMDLAVDGYTEAIDGIDENIDDIEAQVFGGDEADHAERIYKLKREVLEFRRAVKPLVGAVGRLSSAEFDAALRPHFRDVHDHLMRVADAIDNYDSLLTDVLQADLAQVSVRQNRTAMRQNEDMRRISAWAAIALLPTAIAGLYGMNFDRIPGAHSPYGFWVVIGALAVLCVVLWALFRRNDWL</sequence>
<feature type="transmembrane region" description="Helical" evidence="8">
    <location>
        <begin position="357"/>
        <end position="376"/>
    </location>
</feature>
<keyword evidence="10" id="KW-1185">Reference proteome</keyword>
<evidence type="ECO:0000256" key="5">
    <source>
        <dbReference type="ARBA" id="ARBA00022692"/>
    </source>
</evidence>
<comment type="caution">
    <text evidence="9">The sequence shown here is derived from an EMBL/GenBank/DDBJ whole genome shotgun (WGS) entry which is preliminary data.</text>
</comment>
<keyword evidence="6 8" id="KW-1133">Transmembrane helix</keyword>
<dbReference type="Gene3D" id="1.20.58.340">
    <property type="entry name" value="Magnesium transport protein CorA, transmembrane region"/>
    <property type="match status" value="2"/>
</dbReference>
<keyword evidence="3" id="KW-0813">Transport</keyword>
<dbReference type="InterPro" id="IPR002523">
    <property type="entry name" value="MgTranspt_CorA/ZnTranspt_ZntB"/>
</dbReference>
<evidence type="ECO:0000256" key="4">
    <source>
        <dbReference type="ARBA" id="ARBA00022475"/>
    </source>
</evidence>
<evidence type="ECO:0000256" key="1">
    <source>
        <dbReference type="ARBA" id="ARBA00004651"/>
    </source>
</evidence>
<keyword evidence="5 8" id="KW-0812">Transmembrane</keyword>